<proteinExistence type="predicted"/>
<dbReference type="GO" id="GO:0006355">
    <property type="term" value="P:regulation of DNA-templated transcription"/>
    <property type="evidence" value="ECO:0007669"/>
    <property type="project" value="InterPro"/>
</dbReference>
<feature type="DNA-binding region" description="OmpR/PhoB-type" evidence="9">
    <location>
        <begin position="133"/>
        <end position="232"/>
    </location>
</feature>
<dbReference type="InterPro" id="IPR001789">
    <property type="entry name" value="Sig_transdc_resp-reg_receiver"/>
</dbReference>
<dbReference type="Pfam" id="PF00486">
    <property type="entry name" value="Trans_reg_C"/>
    <property type="match status" value="1"/>
</dbReference>
<dbReference type="PANTHER" id="PTHR48111">
    <property type="entry name" value="REGULATOR OF RPOS"/>
    <property type="match status" value="1"/>
</dbReference>
<dbReference type="GO" id="GO:0005829">
    <property type="term" value="C:cytosol"/>
    <property type="evidence" value="ECO:0007669"/>
    <property type="project" value="TreeGrafter"/>
</dbReference>
<evidence type="ECO:0000256" key="1">
    <source>
        <dbReference type="ARBA" id="ARBA00018672"/>
    </source>
</evidence>
<dbReference type="AlphaFoldDB" id="A0A1C6IX09"/>
<keyword evidence="6" id="KW-0804">Transcription</keyword>
<dbReference type="EMBL" id="FMHG01000001">
    <property type="protein sequence ID" value="SCJ74230.1"/>
    <property type="molecule type" value="Genomic_DNA"/>
</dbReference>
<feature type="domain" description="Response regulatory" evidence="10">
    <location>
        <begin position="4"/>
        <end position="117"/>
    </location>
</feature>
<dbReference type="SMART" id="SM00862">
    <property type="entry name" value="Trans_reg_C"/>
    <property type="match status" value="1"/>
</dbReference>
<dbReference type="GO" id="GO:0000156">
    <property type="term" value="F:phosphorelay response regulator activity"/>
    <property type="evidence" value="ECO:0007669"/>
    <property type="project" value="TreeGrafter"/>
</dbReference>
<keyword evidence="2 8" id="KW-0597">Phosphoprotein</keyword>
<dbReference type="Pfam" id="PF00072">
    <property type="entry name" value="Response_reg"/>
    <property type="match status" value="1"/>
</dbReference>
<evidence type="ECO:0000256" key="7">
    <source>
        <dbReference type="ARBA" id="ARBA00024867"/>
    </source>
</evidence>
<dbReference type="Gene3D" id="1.10.10.10">
    <property type="entry name" value="Winged helix-like DNA-binding domain superfamily/Winged helix DNA-binding domain"/>
    <property type="match status" value="1"/>
</dbReference>
<evidence type="ECO:0000256" key="6">
    <source>
        <dbReference type="ARBA" id="ARBA00023163"/>
    </source>
</evidence>
<dbReference type="InterPro" id="IPR039420">
    <property type="entry name" value="WalR-like"/>
</dbReference>
<name>A0A1C6IX09_9FIRM</name>
<dbReference type="InterPro" id="IPR036388">
    <property type="entry name" value="WH-like_DNA-bd_sf"/>
</dbReference>
<keyword evidence="5 9" id="KW-0238">DNA-binding</keyword>
<keyword evidence="3" id="KW-0902">Two-component regulatory system</keyword>
<comment type="function">
    <text evidence="7">May play the central regulatory role in sporulation. It may be an element of the effector pathway responsible for the activation of sporulation genes in response to nutritional stress. Spo0A may act in concert with spo0H (a sigma factor) to control the expression of some genes that are critical to the sporulation process.</text>
</comment>
<evidence type="ECO:0000256" key="3">
    <source>
        <dbReference type="ARBA" id="ARBA00023012"/>
    </source>
</evidence>
<evidence type="ECO:0000259" key="10">
    <source>
        <dbReference type="PROSITE" id="PS50110"/>
    </source>
</evidence>
<evidence type="ECO:0000256" key="5">
    <source>
        <dbReference type="ARBA" id="ARBA00023125"/>
    </source>
</evidence>
<accession>A0A1C6IX09</accession>
<dbReference type="CDD" id="cd17574">
    <property type="entry name" value="REC_OmpR"/>
    <property type="match status" value="1"/>
</dbReference>
<reference evidence="12" key="1">
    <citation type="submission" date="2015-09" db="EMBL/GenBank/DDBJ databases">
        <authorList>
            <consortium name="Pathogen Informatics"/>
        </authorList>
    </citation>
    <scope>NUCLEOTIDE SEQUENCE</scope>
    <source>
        <strain evidence="12">2789STDY5834896</strain>
    </source>
</reference>
<dbReference type="FunFam" id="3.40.50.2300:FF:000001">
    <property type="entry name" value="DNA-binding response regulator PhoB"/>
    <property type="match status" value="1"/>
</dbReference>
<dbReference type="SMART" id="SM00448">
    <property type="entry name" value="REC"/>
    <property type="match status" value="1"/>
</dbReference>
<dbReference type="GO" id="GO:0000976">
    <property type="term" value="F:transcription cis-regulatory region binding"/>
    <property type="evidence" value="ECO:0007669"/>
    <property type="project" value="TreeGrafter"/>
</dbReference>
<dbReference type="Gene3D" id="3.40.50.2300">
    <property type="match status" value="1"/>
</dbReference>
<dbReference type="InterPro" id="IPR011006">
    <property type="entry name" value="CheY-like_superfamily"/>
</dbReference>
<evidence type="ECO:0000256" key="2">
    <source>
        <dbReference type="ARBA" id="ARBA00022553"/>
    </source>
</evidence>
<feature type="domain" description="OmpR/PhoB-type" evidence="11">
    <location>
        <begin position="133"/>
        <end position="232"/>
    </location>
</feature>
<evidence type="ECO:0000259" key="11">
    <source>
        <dbReference type="PROSITE" id="PS51755"/>
    </source>
</evidence>
<keyword evidence="4" id="KW-0805">Transcription regulation</keyword>
<dbReference type="Gene3D" id="6.10.250.690">
    <property type="match status" value="1"/>
</dbReference>
<evidence type="ECO:0000256" key="8">
    <source>
        <dbReference type="PROSITE-ProRule" id="PRU00169"/>
    </source>
</evidence>
<dbReference type="InterPro" id="IPR016032">
    <property type="entry name" value="Sig_transdc_resp-reg_C-effctor"/>
</dbReference>
<dbReference type="PROSITE" id="PS51755">
    <property type="entry name" value="OMPR_PHOB"/>
    <property type="match status" value="1"/>
</dbReference>
<dbReference type="CDD" id="cd00383">
    <property type="entry name" value="trans_reg_C"/>
    <property type="match status" value="1"/>
</dbReference>
<organism evidence="12">
    <name type="scientific">uncultured Anaerotruncus sp</name>
    <dbReference type="NCBI Taxonomy" id="905011"/>
    <lineage>
        <taxon>Bacteria</taxon>
        <taxon>Bacillati</taxon>
        <taxon>Bacillota</taxon>
        <taxon>Clostridia</taxon>
        <taxon>Eubacteriales</taxon>
        <taxon>Oscillospiraceae</taxon>
        <taxon>Anaerotruncus</taxon>
        <taxon>environmental samples</taxon>
    </lineage>
</organism>
<dbReference type="PROSITE" id="PS50110">
    <property type="entry name" value="RESPONSE_REGULATORY"/>
    <property type="match status" value="1"/>
</dbReference>
<evidence type="ECO:0000313" key="12">
    <source>
        <dbReference type="EMBL" id="SCJ74230.1"/>
    </source>
</evidence>
<dbReference type="SUPFAM" id="SSF46894">
    <property type="entry name" value="C-terminal effector domain of the bipartite response regulators"/>
    <property type="match status" value="1"/>
</dbReference>
<gene>
    <name evidence="12" type="primary">phoP</name>
    <name evidence="12" type="ORF">SAMEA3545359_01737</name>
</gene>
<protein>
    <recommendedName>
        <fullName evidence="1">Stage 0 sporulation protein A homolog</fullName>
    </recommendedName>
</protein>
<dbReference type="PANTHER" id="PTHR48111:SF40">
    <property type="entry name" value="PHOSPHATE REGULON TRANSCRIPTIONAL REGULATORY PROTEIN PHOB"/>
    <property type="match status" value="1"/>
</dbReference>
<evidence type="ECO:0000256" key="4">
    <source>
        <dbReference type="ARBA" id="ARBA00023015"/>
    </source>
</evidence>
<dbReference type="GO" id="GO:0032993">
    <property type="term" value="C:protein-DNA complex"/>
    <property type="evidence" value="ECO:0007669"/>
    <property type="project" value="TreeGrafter"/>
</dbReference>
<dbReference type="InterPro" id="IPR001867">
    <property type="entry name" value="OmpR/PhoB-type_DNA-bd"/>
</dbReference>
<feature type="modified residue" description="4-aspartylphosphate" evidence="8">
    <location>
        <position position="53"/>
    </location>
</feature>
<sequence length="236" mass="26815">MQRTILVAEDDADIVELIKLYLESEGYRVLTAGGGDEALKIVERQHIDLAVLDIMMPGLNGFQLTRAIRQRYDLPIIILSAKNADSDKILGLELGADDYLTKPFNPLEIIARVKANLRRSYQLNQHRRGEADRRQVQVGQLVLDTHALTVKKDGREIALTPTEYKILAHLMGAPGRIFTKVQLYEAVCGSYFEGDENTMMVHISKLRDKLEDDPKEPRYIKTVRGLGYKIERPQKD</sequence>
<evidence type="ECO:0000256" key="9">
    <source>
        <dbReference type="PROSITE-ProRule" id="PRU01091"/>
    </source>
</evidence>
<dbReference type="SUPFAM" id="SSF52172">
    <property type="entry name" value="CheY-like"/>
    <property type="match status" value="1"/>
</dbReference>
<dbReference type="FunFam" id="1.10.10.10:FF:000018">
    <property type="entry name" value="DNA-binding response regulator ResD"/>
    <property type="match status" value="1"/>
</dbReference>